<feature type="compositionally biased region" description="Basic and acidic residues" evidence="3">
    <location>
        <begin position="9"/>
        <end position="19"/>
    </location>
</feature>
<reference evidence="5 6" key="1">
    <citation type="journal article" date="2019" name="Sci. Data">
        <title>Hybrid genome assembly and annotation of Danionella translucida.</title>
        <authorList>
            <person name="Kadobianskyi M."/>
            <person name="Schulze L."/>
            <person name="Schuelke M."/>
            <person name="Judkewitz B."/>
        </authorList>
    </citation>
    <scope>NUCLEOTIDE SEQUENCE [LARGE SCALE GENOMIC DNA]</scope>
    <source>
        <strain evidence="5 6">Bolton</strain>
    </source>
</reference>
<dbReference type="EMBL" id="SRMA01027169">
    <property type="protein sequence ID" value="TRY58740.1"/>
    <property type="molecule type" value="Genomic_DNA"/>
</dbReference>
<sequence length="489" mass="54955">MDSNNLNLKDAEKQQRDEQQTSLPLHPPVAKPRTSVCPNSGQKPPIKPRRSIRSHPAAQKPEMEQLTLQDQQKHYEVKRMDPALVLSPICPLDPLTLSLRSNTLLWFERTQLPRLHMPGRPLPGWLHGFTTRREAELLLQDQPQGCFLLRLSESKIGFVLSYRGEDRCRHFIIEEEPCETFGSVYLIAGENSRHQTLEKLICFYAHNPVGPFNELLTVPCIEPCGDTDDNDRWRDKETAVNVKEEKTKLQIAVDPAVLTPLPTTSCQISSGEVDTVQYAAVRKPLKKTVSLPECNCGIETAPSIAQIATPKVSERPPDPLPVEAPYARVNKPSRAMAESTFSANTDLQGVRAAPFPHPFDSAADSKYWKLEPMHTYEETQPTLCKEEIDCYAIGWRKLRDSGFQNHVYSEVNIKGAKDDLGVPRPGPSLPLRPPPRFAHGTSLDVSPLVAQPRDSNLTLRNSSSNSIYEQIPERYAHSRQGLQPSHPRC</sequence>
<dbReference type="OrthoDB" id="67310at2759"/>
<proteinExistence type="predicted"/>
<keyword evidence="6" id="KW-1185">Reference proteome</keyword>
<dbReference type="InterPro" id="IPR000980">
    <property type="entry name" value="SH2"/>
</dbReference>
<feature type="compositionally biased region" description="Pro residues" evidence="3">
    <location>
        <begin position="424"/>
        <end position="436"/>
    </location>
</feature>
<feature type="domain" description="SH2" evidence="4">
    <location>
        <begin position="125"/>
        <end position="220"/>
    </location>
</feature>
<evidence type="ECO:0000313" key="6">
    <source>
        <dbReference type="Proteomes" id="UP000316079"/>
    </source>
</evidence>
<evidence type="ECO:0000313" key="5">
    <source>
        <dbReference type="EMBL" id="TRY58740.1"/>
    </source>
</evidence>
<evidence type="ECO:0000256" key="1">
    <source>
        <dbReference type="ARBA" id="ARBA00022999"/>
    </source>
</evidence>
<evidence type="ECO:0000256" key="3">
    <source>
        <dbReference type="SAM" id="MobiDB-lite"/>
    </source>
</evidence>
<dbReference type="SMART" id="SM00252">
    <property type="entry name" value="SH2"/>
    <property type="match status" value="1"/>
</dbReference>
<dbReference type="PANTHER" id="PTHR14388:SF23">
    <property type="entry name" value="SI:CH73-109I22.2"/>
    <property type="match status" value="1"/>
</dbReference>
<comment type="caution">
    <text evidence="5">The sequence shown here is derived from an EMBL/GenBank/DDBJ whole genome shotgun (WGS) entry which is preliminary data.</text>
</comment>
<evidence type="ECO:0000256" key="2">
    <source>
        <dbReference type="PROSITE-ProRule" id="PRU00191"/>
    </source>
</evidence>
<keyword evidence="1 2" id="KW-0727">SH2 domain</keyword>
<dbReference type="Pfam" id="PF00017">
    <property type="entry name" value="SH2"/>
    <property type="match status" value="1"/>
</dbReference>
<organism evidence="5 6">
    <name type="scientific">Danionella cerebrum</name>
    <dbReference type="NCBI Taxonomy" id="2873325"/>
    <lineage>
        <taxon>Eukaryota</taxon>
        <taxon>Metazoa</taxon>
        <taxon>Chordata</taxon>
        <taxon>Craniata</taxon>
        <taxon>Vertebrata</taxon>
        <taxon>Euteleostomi</taxon>
        <taxon>Actinopterygii</taxon>
        <taxon>Neopterygii</taxon>
        <taxon>Teleostei</taxon>
        <taxon>Ostariophysi</taxon>
        <taxon>Cypriniformes</taxon>
        <taxon>Danionidae</taxon>
        <taxon>Danioninae</taxon>
        <taxon>Danionella</taxon>
    </lineage>
</organism>
<dbReference type="SUPFAM" id="SSF55550">
    <property type="entry name" value="SH2 domain"/>
    <property type="match status" value="1"/>
</dbReference>
<dbReference type="PROSITE" id="PS50001">
    <property type="entry name" value="SH2"/>
    <property type="match status" value="1"/>
</dbReference>
<dbReference type="Proteomes" id="UP000316079">
    <property type="component" value="Unassembled WGS sequence"/>
</dbReference>
<feature type="region of interest" description="Disordered" evidence="3">
    <location>
        <begin position="1"/>
        <end position="65"/>
    </location>
</feature>
<dbReference type="Gene3D" id="3.30.505.10">
    <property type="entry name" value="SH2 domain"/>
    <property type="match status" value="1"/>
</dbReference>
<dbReference type="AlphaFoldDB" id="A0A553MZX9"/>
<feature type="region of interest" description="Disordered" evidence="3">
    <location>
        <begin position="416"/>
        <end position="489"/>
    </location>
</feature>
<protein>
    <recommendedName>
        <fullName evidence="4">SH2 domain-containing protein</fullName>
    </recommendedName>
</protein>
<evidence type="ECO:0000259" key="4">
    <source>
        <dbReference type="PROSITE" id="PS50001"/>
    </source>
</evidence>
<name>A0A553MZX9_9TELE</name>
<gene>
    <name evidence="5" type="ORF">DNTS_034566</name>
</gene>
<feature type="compositionally biased region" description="Low complexity" evidence="3">
    <location>
        <begin position="455"/>
        <end position="466"/>
    </location>
</feature>
<dbReference type="InterPro" id="IPR036860">
    <property type="entry name" value="SH2_dom_sf"/>
</dbReference>
<dbReference type="PANTHER" id="PTHR14388">
    <property type="entry name" value="T CELL-SPECIFIC ADAPTER PROTEIN TSAD"/>
    <property type="match status" value="1"/>
</dbReference>
<accession>A0A553MZX9</accession>
<dbReference type="GO" id="GO:0005737">
    <property type="term" value="C:cytoplasm"/>
    <property type="evidence" value="ECO:0007669"/>
    <property type="project" value="TreeGrafter"/>
</dbReference>